<dbReference type="Gene3D" id="3.10.450.530">
    <property type="entry name" value="Ribonuclease toxin, BrnT, of type II toxin-antitoxin system"/>
    <property type="match status" value="1"/>
</dbReference>
<dbReference type="InterPro" id="IPR007460">
    <property type="entry name" value="BrnT_toxin"/>
</dbReference>
<evidence type="ECO:0000313" key="2">
    <source>
        <dbReference type="Proteomes" id="UP000295496"/>
    </source>
</evidence>
<keyword evidence="2" id="KW-1185">Reference proteome</keyword>
<proteinExistence type="predicted"/>
<dbReference type="RefSeq" id="WP_132302165.1">
    <property type="nucleotide sequence ID" value="NZ_CP170642.1"/>
</dbReference>
<protein>
    <submittedName>
        <fullName evidence="1">Uncharacterized protein</fullName>
    </submittedName>
</protein>
<dbReference type="AlphaFoldDB" id="A0A4R1L017"/>
<evidence type="ECO:0000313" key="1">
    <source>
        <dbReference type="EMBL" id="TCK69639.1"/>
    </source>
</evidence>
<dbReference type="Pfam" id="PF04365">
    <property type="entry name" value="BrnT_toxin"/>
    <property type="match status" value="1"/>
</dbReference>
<organism evidence="1 2">
    <name type="scientific">Lonepinella koalarum</name>
    <dbReference type="NCBI Taxonomy" id="53417"/>
    <lineage>
        <taxon>Bacteria</taxon>
        <taxon>Pseudomonadati</taxon>
        <taxon>Pseudomonadota</taxon>
        <taxon>Gammaproteobacteria</taxon>
        <taxon>Pasteurellales</taxon>
        <taxon>Pasteurellaceae</taxon>
        <taxon>Lonepinella</taxon>
    </lineage>
</organism>
<accession>A0A4R1L017</accession>
<reference evidence="1 2" key="1">
    <citation type="submission" date="2019-03" db="EMBL/GenBank/DDBJ databases">
        <title>Genomic Encyclopedia of Type Strains, Phase IV (KMG-IV): sequencing the most valuable type-strain genomes for metagenomic binning, comparative biology and taxonomic classification.</title>
        <authorList>
            <person name="Goeker M."/>
        </authorList>
    </citation>
    <scope>NUCLEOTIDE SEQUENCE [LARGE SCALE GENOMIC DNA]</scope>
    <source>
        <strain evidence="1 2">DSM 10053</strain>
    </source>
</reference>
<dbReference type="EMBL" id="SMGJ01000004">
    <property type="protein sequence ID" value="TCK69639.1"/>
    <property type="molecule type" value="Genomic_DNA"/>
</dbReference>
<dbReference type="Proteomes" id="UP000295496">
    <property type="component" value="Unassembled WGS sequence"/>
</dbReference>
<name>A0A4R1L017_9PAST</name>
<gene>
    <name evidence="1" type="ORF">EV692_1565</name>
</gene>
<dbReference type="InterPro" id="IPR038573">
    <property type="entry name" value="BrnT_sf"/>
</dbReference>
<comment type="caution">
    <text evidence="1">The sequence shown here is derived from an EMBL/GenBank/DDBJ whole genome shotgun (WGS) entry which is preliminary data.</text>
</comment>
<sequence>MLISYDENKRITNITKHSIDFVGCEVIFDHPMLTIEDKRLFYGEQRLQSYGILHHQVVFMVWVDREVPHIISIRQADKYETRKFINTIYQ</sequence>